<dbReference type="CDD" id="cd00315">
    <property type="entry name" value="Cyt_C5_DNA_methylase"/>
    <property type="match status" value="1"/>
</dbReference>
<evidence type="ECO:0000256" key="8">
    <source>
        <dbReference type="RuleBase" id="RU000417"/>
    </source>
</evidence>
<evidence type="ECO:0000256" key="1">
    <source>
        <dbReference type="ARBA" id="ARBA00022603"/>
    </source>
</evidence>
<evidence type="ECO:0000256" key="5">
    <source>
        <dbReference type="ARBA" id="ARBA00047422"/>
    </source>
</evidence>
<dbReference type="Pfam" id="PF00145">
    <property type="entry name" value="DNA_methylase"/>
    <property type="match status" value="1"/>
</dbReference>
<keyword evidence="3 6" id="KW-0949">S-adenosyl-L-methionine</keyword>
<dbReference type="InterPro" id="IPR001525">
    <property type="entry name" value="C5_MeTfrase"/>
</dbReference>
<keyword evidence="4" id="KW-0680">Restriction system</keyword>
<organism evidence="9">
    <name type="scientific">uncultured Sulfurovum sp</name>
    <dbReference type="NCBI Taxonomy" id="269237"/>
    <lineage>
        <taxon>Bacteria</taxon>
        <taxon>Pseudomonadati</taxon>
        <taxon>Campylobacterota</taxon>
        <taxon>Epsilonproteobacteria</taxon>
        <taxon>Campylobacterales</taxon>
        <taxon>Sulfurovaceae</taxon>
        <taxon>Sulfurovum</taxon>
        <taxon>environmental samples</taxon>
    </lineage>
</organism>
<dbReference type="PROSITE" id="PS00094">
    <property type="entry name" value="C5_MTASE_1"/>
    <property type="match status" value="1"/>
</dbReference>
<evidence type="ECO:0000256" key="6">
    <source>
        <dbReference type="PROSITE-ProRule" id="PRU01016"/>
    </source>
</evidence>
<sequence length="339" mass="38595">MNKYKVGSLFAGVGGVCQAFNNTSSQVIWANEIDKHACITYKLNHRNTKLIEDDVRNLSYKNLEKTDILTAGFPCQPFSQAGHGKGFEDERGELFFDVVRLLNELQPQAYFLENVRTLASHDNGNTFRVIQEEIKKTGYSFIPFVLNASEYTDIPQGRERIYIVGFKDEVDYTFDKPIKLNEHSSANKCKLSSSFKIPTKSKNSIKKVKDFLDKSTVLPNDIYDSLENKIHQRVREVATKEDTVYQYRRYYVRENKSNVCPTLTANMGSGGHNIPIVLDNGTPRRLTPKECFNLQGFAQEFKLPSNIARGQLYKQAGNSVVVPMVQQIAEEIVRVLNEN</sequence>
<dbReference type="PRINTS" id="PR00105">
    <property type="entry name" value="C5METTRFRASE"/>
</dbReference>
<dbReference type="InterPro" id="IPR018117">
    <property type="entry name" value="C5_DNA_meth_AS"/>
</dbReference>
<proteinExistence type="inferred from homology"/>
<dbReference type="GO" id="GO:0032259">
    <property type="term" value="P:methylation"/>
    <property type="evidence" value="ECO:0007669"/>
    <property type="project" value="UniProtKB-KW"/>
</dbReference>
<dbReference type="InterPro" id="IPR029063">
    <property type="entry name" value="SAM-dependent_MTases_sf"/>
</dbReference>
<protein>
    <recommendedName>
        <fullName evidence="8">Cytosine-specific methyltransferase</fullName>
        <ecNumber evidence="8">2.1.1.37</ecNumber>
    </recommendedName>
</protein>
<dbReference type="InterPro" id="IPR031303">
    <property type="entry name" value="C5_meth_CS"/>
</dbReference>
<gene>
    <name evidence="9" type="ORF">HELGO_WM2087</name>
</gene>
<dbReference type="PROSITE" id="PS00095">
    <property type="entry name" value="C5_MTASE_2"/>
    <property type="match status" value="1"/>
</dbReference>
<dbReference type="NCBIfam" id="TIGR00675">
    <property type="entry name" value="dcm"/>
    <property type="match status" value="1"/>
</dbReference>
<dbReference type="EC" id="2.1.1.37" evidence="8"/>
<reference evidence="9" key="1">
    <citation type="submission" date="2020-01" db="EMBL/GenBank/DDBJ databases">
        <authorList>
            <person name="Meier V. D."/>
            <person name="Meier V D."/>
        </authorList>
    </citation>
    <scope>NUCLEOTIDE SEQUENCE</scope>
    <source>
        <strain evidence="9">HLG_WM_MAG_04</strain>
    </source>
</reference>
<evidence type="ECO:0000256" key="3">
    <source>
        <dbReference type="ARBA" id="ARBA00022691"/>
    </source>
</evidence>
<accession>A0A6S6SBY9</accession>
<keyword evidence="1 6" id="KW-0489">Methyltransferase</keyword>
<dbReference type="Gene3D" id="3.90.120.10">
    <property type="entry name" value="DNA Methylase, subunit A, domain 2"/>
    <property type="match status" value="1"/>
</dbReference>
<evidence type="ECO:0000256" key="4">
    <source>
        <dbReference type="ARBA" id="ARBA00022747"/>
    </source>
</evidence>
<evidence type="ECO:0000313" key="9">
    <source>
        <dbReference type="EMBL" id="CAA6802149.1"/>
    </source>
</evidence>
<evidence type="ECO:0000256" key="7">
    <source>
        <dbReference type="RuleBase" id="RU000416"/>
    </source>
</evidence>
<comment type="similarity">
    <text evidence="6 7">Belongs to the class I-like SAM-binding methyltransferase superfamily. C5-methyltransferase family.</text>
</comment>
<dbReference type="SUPFAM" id="SSF53335">
    <property type="entry name" value="S-adenosyl-L-methionine-dependent methyltransferases"/>
    <property type="match status" value="1"/>
</dbReference>
<dbReference type="InterPro" id="IPR050750">
    <property type="entry name" value="C5-MTase"/>
</dbReference>
<dbReference type="PANTHER" id="PTHR46098:SF1">
    <property type="entry name" value="TRNA (CYTOSINE(38)-C(5))-METHYLTRANSFERASE"/>
    <property type="match status" value="1"/>
</dbReference>
<feature type="active site" evidence="6">
    <location>
        <position position="75"/>
    </location>
</feature>
<dbReference type="EMBL" id="CACVAX010000006">
    <property type="protein sequence ID" value="CAA6802149.1"/>
    <property type="molecule type" value="Genomic_DNA"/>
</dbReference>
<dbReference type="PANTHER" id="PTHR46098">
    <property type="entry name" value="TRNA (CYTOSINE(38)-C(5))-METHYLTRANSFERASE"/>
    <property type="match status" value="1"/>
</dbReference>
<keyword evidence="2 6" id="KW-0808">Transferase</keyword>
<dbReference type="Gene3D" id="3.40.50.150">
    <property type="entry name" value="Vaccinia Virus protein VP39"/>
    <property type="match status" value="1"/>
</dbReference>
<evidence type="ECO:0000256" key="2">
    <source>
        <dbReference type="ARBA" id="ARBA00022679"/>
    </source>
</evidence>
<dbReference type="AlphaFoldDB" id="A0A6S6SBY9"/>
<comment type="catalytic activity">
    <reaction evidence="5 8">
        <text>a 2'-deoxycytidine in DNA + S-adenosyl-L-methionine = a 5-methyl-2'-deoxycytidine in DNA + S-adenosyl-L-homocysteine + H(+)</text>
        <dbReference type="Rhea" id="RHEA:13681"/>
        <dbReference type="Rhea" id="RHEA-COMP:11369"/>
        <dbReference type="Rhea" id="RHEA-COMP:11370"/>
        <dbReference type="ChEBI" id="CHEBI:15378"/>
        <dbReference type="ChEBI" id="CHEBI:57856"/>
        <dbReference type="ChEBI" id="CHEBI:59789"/>
        <dbReference type="ChEBI" id="CHEBI:85452"/>
        <dbReference type="ChEBI" id="CHEBI:85454"/>
        <dbReference type="EC" id="2.1.1.37"/>
    </reaction>
</comment>
<dbReference type="GO" id="GO:0003886">
    <property type="term" value="F:DNA (cytosine-5-)-methyltransferase activity"/>
    <property type="evidence" value="ECO:0007669"/>
    <property type="project" value="UniProtKB-EC"/>
</dbReference>
<dbReference type="GO" id="GO:0009307">
    <property type="term" value="P:DNA restriction-modification system"/>
    <property type="evidence" value="ECO:0007669"/>
    <property type="project" value="UniProtKB-KW"/>
</dbReference>
<name>A0A6S6SBY9_9BACT</name>
<dbReference type="PROSITE" id="PS51679">
    <property type="entry name" value="SAM_MT_C5"/>
    <property type="match status" value="1"/>
</dbReference>